<dbReference type="GO" id="GO:0016779">
    <property type="term" value="F:nucleotidyltransferase activity"/>
    <property type="evidence" value="ECO:0007669"/>
    <property type="project" value="UniProtKB-KW"/>
</dbReference>
<reference evidence="4" key="2">
    <citation type="submission" date="2020-07" db="EMBL/GenBank/DDBJ databases">
        <authorList>
            <person name="Vera ALvarez R."/>
            <person name="Arias-Moreno D.M."/>
            <person name="Jimenez-Jacinto V."/>
            <person name="Jimenez-Bremont J.F."/>
            <person name="Swaminathan K."/>
            <person name="Moose S.P."/>
            <person name="Guerrero-Gonzalez M.L."/>
            <person name="Marino-Ramirez L."/>
            <person name="Landsman D."/>
            <person name="Rodriguez-Kessler M."/>
            <person name="Delgado-Sanchez P."/>
        </authorList>
    </citation>
    <scope>NUCLEOTIDE SEQUENCE</scope>
    <source>
        <tissue evidence="4">Cladode</tissue>
    </source>
</reference>
<evidence type="ECO:0000313" key="4">
    <source>
        <dbReference type="EMBL" id="MBA4675762.1"/>
    </source>
</evidence>
<sequence>MEGFCYYRPYVDPEFESLIERINPPRVCIDNDACKDCTLVKVDSANKDGILLEVVQMLTDLDLIISKSYICSDGGWLMDVFHVTDKFGNKITDHTLIHHIQQALCTKRSTMEAQVRPGKDVKPTCKYTTLEITMRDQPGLLSEVSAVLADLGCHVTTAIVWTHNHRAACIIRLEDQETGGPIIDHCRLNHIQGQLQAILEARQNSHIAGEKHLVRLTVTPPQTHIERRLHQLMLADIEDYMMHHGSWGSVNTRGISCRQDHGIRCSCTRVSIESCKEKGYSVVNIISRDRPKLLFDTVCTLTDLQYTVFHAAISSNRSIAAQEYYVRHRDGCTLDTETERHKVTQCLIAAVERRASQGLRIDVTTEDRLGLLSNVTRVFREYGLSVSMAKVSTKGDKATGIFYVTDASGHKISKEALEAVKEEISGSVQVYDKFPGSSTPCSLITSSSDYPKESGEIQNRPTLLSLGSLLWSRLEWISNFGSTRS</sequence>
<dbReference type="SUPFAM" id="SSF55021">
    <property type="entry name" value="ACT-like"/>
    <property type="match status" value="3"/>
</dbReference>
<comment type="function">
    <text evidence="2">Binds amino acids.</text>
</comment>
<keyword evidence="4" id="KW-0548">Nucleotidyltransferase</keyword>
<feature type="domain" description="ACT" evidence="3">
    <location>
        <begin position="360"/>
        <end position="440"/>
    </location>
</feature>
<protein>
    <recommendedName>
        <fullName evidence="2">ACT domain-containing protein ACR</fullName>
    </recommendedName>
    <alternativeName>
        <fullName evidence="2">Protein ACT DOMAIN REPEATS</fullName>
    </alternativeName>
</protein>
<dbReference type="InterPro" id="IPR002912">
    <property type="entry name" value="ACT_dom"/>
</dbReference>
<evidence type="ECO:0000256" key="1">
    <source>
        <dbReference type="ARBA" id="ARBA00022737"/>
    </source>
</evidence>
<dbReference type="InterPro" id="IPR040217">
    <property type="entry name" value="ACR1-12"/>
</dbReference>
<proteinExistence type="predicted"/>
<dbReference type="PROSITE" id="PS51671">
    <property type="entry name" value="ACT"/>
    <property type="match status" value="2"/>
</dbReference>
<dbReference type="Pfam" id="PF01842">
    <property type="entry name" value="ACT"/>
    <property type="match status" value="2"/>
</dbReference>
<dbReference type="EMBL" id="GISG01268775">
    <property type="protein sequence ID" value="MBA4675762.1"/>
    <property type="molecule type" value="Transcribed_RNA"/>
</dbReference>
<keyword evidence="1 2" id="KW-0677">Repeat</keyword>
<dbReference type="AlphaFoldDB" id="A0A7C9ES06"/>
<accession>A0A7C9ES06</accession>
<reference evidence="4" key="1">
    <citation type="journal article" date="2013" name="J. Plant Res.">
        <title>Effect of fungi and light on seed germination of three Opuntia species from semiarid lands of central Mexico.</title>
        <authorList>
            <person name="Delgado-Sanchez P."/>
            <person name="Jimenez-Bremont J.F."/>
            <person name="Guerrero-Gonzalez Mde L."/>
            <person name="Flores J."/>
        </authorList>
    </citation>
    <scope>NUCLEOTIDE SEQUENCE</scope>
    <source>
        <tissue evidence="4">Cladode</tissue>
    </source>
</reference>
<keyword evidence="4" id="KW-0808">Transferase</keyword>
<dbReference type="Gene3D" id="3.30.70.260">
    <property type="match status" value="2"/>
</dbReference>
<evidence type="ECO:0000256" key="2">
    <source>
        <dbReference type="RuleBase" id="RU369043"/>
    </source>
</evidence>
<dbReference type="PANTHER" id="PTHR31096">
    <property type="entry name" value="ACT DOMAIN-CONTAINING PROTEIN ACR4-RELATED"/>
    <property type="match status" value="1"/>
</dbReference>
<feature type="domain" description="ACT" evidence="3">
    <location>
        <begin position="129"/>
        <end position="209"/>
    </location>
</feature>
<dbReference type="InterPro" id="IPR045865">
    <property type="entry name" value="ACT-like_dom_sf"/>
</dbReference>
<evidence type="ECO:0000259" key="3">
    <source>
        <dbReference type="PROSITE" id="PS51671"/>
    </source>
</evidence>
<dbReference type="PANTHER" id="PTHR31096:SF7">
    <property type="entry name" value="ACT DOMAIN-CONTAINING PROTEIN ACR1"/>
    <property type="match status" value="1"/>
</dbReference>
<organism evidence="4">
    <name type="scientific">Opuntia streptacantha</name>
    <name type="common">Prickly pear cactus</name>
    <name type="synonym">Opuntia cardona</name>
    <dbReference type="NCBI Taxonomy" id="393608"/>
    <lineage>
        <taxon>Eukaryota</taxon>
        <taxon>Viridiplantae</taxon>
        <taxon>Streptophyta</taxon>
        <taxon>Embryophyta</taxon>
        <taxon>Tracheophyta</taxon>
        <taxon>Spermatophyta</taxon>
        <taxon>Magnoliopsida</taxon>
        <taxon>eudicotyledons</taxon>
        <taxon>Gunneridae</taxon>
        <taxon>Pentapetalae</taxon>
        <taxon>Caryophyllales</taxon>
        <taxon>Cactineae</taxon>
        <taxon>Cactaceae</taxon>
        <taxon>Opuntioideae</taxon>
        <taxon>Opuntia</taxon>
    </lineage>
</organism>
<name>A0A7C9ES06_OPUST</name>
<dbReference type="CDD" id="cd04897">
    <property type="entry name" value="ACT_ACR_3"/>
    <property type="match status" value="1"/>
</dbReference>
<dbReference type="GO" id="GO:0016597">
    <property type="term" value="F:amino acid binding"/>
    <property type="evidence" value="ECO:0007669"/>
    <property type="project" value="UniProtKB-UniRule"/>
</dbReference>
<dbReference type="CDD" id="cd04895">
    <property type="entry name" value="ACT_ACR_1"/>
    <property type="match status" value="1"/>
</dbReference>